<keyword evidence="3" id="KW-0560">Oxidoreductase</keyword>
<dbReference type="SUPFAM" id="SSF52833">
    <property type="entry name" value="Thioredoxin-like"/>
    <property type="match status" value="2"/>
</dbReference>
<dbReference type="STRING" id="1391653.AKJ08_1462"/>
<evidence type="ECO:0000256" key="1">
    <source>
        <dbReference type="ARBA" id="ARBA00005791"/>
    </source>
</evidence>
<proteinExistence type="inferred from homology"/>
<dbReference type="InterPro" id="IPR012336">
    <property type="entry name" value="Thioredoxin-like_fold"/>
</dbReference>
<dbReference type="AlphaFoldDB" id="A0A0K1PC22"/>
<dbReference type="Proteomes" id="UP000055590">
    <property type="component" value="Chromosome"/>
</dbReference>
<dbReference type="KEGG" id="vin:AKJ08_1462"/>
<dbReference type="InterPro" id="IPR013766">
    <property type="entry name" value="Thioredoxin_domain"/>
</dbReference>
<dbReference type="RefSeq" id="WP_082342841.1">
    <property type="nucleotide sequence ID" value="NZ_CP012332.1"/>
</dbReference>
<protein>
    <submittedName>
        <fullName evidence="7">Periplasmic thiol:disulfide interchange protein DsbA</fullName>
    </submittedName>
</protein>
<dbReference type="EMBL" id="CP012332">
    <property type="protein sequence ID" value="AKU91075.1"/>
    <property type="molecule type" value="Genomic_DNA"/>
</dbReference>
<evidence type="ECO:0000313" key="8">
    <source>
        <dbReference type="Proteomes" id="UP000055590"/>
    </source>
</evidence>
<keyword evidence="4" id="KW-1015">Disulfide bond</keyword>
<evidence type="ECO:0000259" key="6">
    <source>
        <dbReference type="PROSITE" id="PS51352"/>
    </source>
</evidence>
<feature type="domain" description="Thioredoxin" evidence="6">
    <location>
        <begin position="248"/>
        <end position="439"/>
    </location>
</feature>
<reference evidence="7 8" key="1">
    <citation type="submission" date="2015-08" db="EMBL/GenBank/DDBJ databases">
        <authorList>
            <person name="Babu N.S."/>
            <person name="Beckwith C.J."/>
            <person name="Beseler K.G."/>
            <person name="Brison A."/>
            <person name="Carone J.V."/>
            <person name="Caskin T.P."/>
            <person name="Diamond M."/>
            <person name="Durham M.E."/>
            <person name="Foxe J.M."/>
            <person name="Go M."/>
            <person name="Henderson B.A."/>
            <person name="Jones I.B."/>
            <person name="McGettigan J.A."/>
            <person name="Micheletti S.J."/>
            <person name="Nasrallah M.E."/>
            <person name="Ortiz D."/>
            <person name="Piller C.R."/>
            <person name="Privatt S.R."/>
            <person name="Schneider S.L."/>
            <person name="Sharp S."/>
            <person name="Smith T.C."/>
            <person name="Stanton J.D."/>
            <person name="Ullery H.E."/>
            <person name="Wilson R.J."/>
            <person name="Serrano M.G."/>
            <person name="Buck G."/>
            <person name="Lee V."/>
            <person name="Wang Y."/>
            <person name="Carvalho R."/>
            <person name="Voegtly L."/>
            <person name="Shi R."/>
            <person name="Duckworth R."/>
            <person name="Johnson A."/>
            <person name="Loviza R."/>
            <person name="Walstead R."/>
            <person name="Shah Z."/>
            <person name="Kiflezghi M."/>
            <person name="Wade K."/>
            <person name="Ball S.L."/>
            <person name="Bradley K.W."/>
            <person name="Asai D.J."/>
            <person name="Bowman C.A."/>
            <person name="Russell D.A."/>
            <person name="Pope W.H."/>
            <person name="Jacobs-Sera D."/>
            <person name="Hendrix R.W."/>
            <person name="Hatfull G.F."/>
        </authorList>
    </citation>
    <scope>NUCLEOTIDE SEQUENCE [LARGE SCALE GENOMIC DNA]</scope>
    <source>
        <strain evidence="7 8">DSM 27710</strain>
    </source>
</reference>
<dbReference type="Gene3D" id="3.40.30.10">
    <property type="entry name" value="Glutaredoxin"/>
    <property type="match status" value="2"/>
</dbReference>
<evidence type="ECO:0000256" key="2">
    <source>
        <dbReference type="ARBA" id="ARBA00022729"/>
    </source>
</evidence>
<keyword evidence="5" id="KW-0676">Redox-active center</keyword>
<name>A0A0K1PC22_9BACT</name>
<dbReference type="PROSITE" id="PS51352">
    <property type="entry name" value="THIOREDOXIN_2"/>
    <property type="match status" value="2"/>
</dbReference>
<organism evidence="7 8">
    <name type="scientific">Vulgatibacter incomptus</name>
    <dbReference type="NCBI Taxonomy" id="1391653"/>
    <lineage>
        <taxon>Bacteria</taxon>
        <taxon>Pseudomonadati</taxon>
        <taxon>Myxococcota</taxon>
        <taxon>Myxococcia</taxon>
        <taxon>Myxococcales</taxon>
        <taxon>Cystobacterineae</taxon>
        <taxon>Vulgatibacteraceae</taxon>
        <taxon>Vulgatibacter</taxon>
    </lineage>
</organism>
<sequence length="461" mass="49056">MAKHSGSIAVALVVGAAIGFVGGRAMSPKAEAPSAPAAAGKAAAPVAQRPAAAGDQAIFNVPFDATQPMKGSKDAKVTIIEVSDFQCPFCNRVGPTVKQIEDAYGKDVRFVWANNPLGFHPNAMPAAEAAYAAHEQGKFWEMHDKLFANQSALTRENFEKFAQELGLDMAKFKAAIDSGKFKGQIEKEQALYTSRGARGTPGFFINGRLVSGAQPFDNFKRVIDEEIKRADAELAKGTKTADLYAALIAGGATAPAAAPAAAPEAPAKPVFVEIPAGAPSKGSPDAKVTIVEFSDFECPFCSRVNPTMKQIEDTYGKDVRVVFRHLPLPFHKNAGPAAEASMAAHEQGKFWAMHDKLFANQRDLTSENFEKWAGEIGLDVKKFKAALDSGKFKAAVDADSTYAGSVGARGTPAFFVNGKLVSGAQPFDAFKRVIDEELKRADAELAKGTKPAQLYQKLAGN</sequence>
<dbReference type="PANTHER" id="PTHR13887:SF14">
    <property type="entry name" value="DISULFIDE BOND FORMATION PROTEIN D"/>
    <property type="match status" value="1"/>
</dbReference>
<accession>A0A0K1PC22</accession>
<evidence type="ECO:0000313" key="7">
    <source>
        <dbReference type="EMBL" id="AKU91075.1"/>
    </source>
</evidence>
<dbReference type="Pfam" id="PF13462">
    <property type="entry name" value="Thioredoxin_4"/>
    <property type="match status" value="2"/>
</dbReference>
<gene>
    <name evidence="7" type="ORF">AKJ08_1462</name>
</gene>
<evidence type="ECO:0000256" key="4">
    <source>
        <dbReference type="ARBA" id="ARBA00023157"/>
    </source>
</evidence>
<dbReference type="OrthoDB" id="9784686at2"/>
<evidence type="ECO:0000256" key="3">
    <source>
        <dbReference type="ARBA" id="ARBA00023002"/>
    </source>
</evidence>
<evidence type="ECO:0000256" key="5">
    <source>
        <dbReference type="ARBA" id="ARBA00023284"/>
    </source>
</evidence>
<keyword evidence="2" id="KW-0732">Signal</keyword>
<feature type="domain" description="Thioredoxin" evidence="6">
    <location>
        <begin position="37"/>
        <end position="228"/>
    </location>
</feature>
<keyword evidence="8" id="KW-1185">Reference proteome</keyword>
<dbReference type="GO" id="GO:0016491">
    <property type="term" value="F:oxidoreductase activity"/>
    <property type="evidence" value="ECO:0007669"/>
    <property type="project" value="UniProtKB-KW"/>
</dbReference>
<dbReference type="PANTHER" id="PTHR13887">
    <property type="entry name" value="GLUTATHIONE S-TRANSFERASE KAPPA"/>
    <property type="match status" value="1"/>
</dbReference>
<dbReference type="InterPro" id="IPR036249">
    <property type="entry name" value="Thioredoxin-like_sf"/>
</dbReference>
<dbReference type="PATRIC" id="fig|1391653.3.peg.1533"/>
<comment type="similarity">
    <text evidence="1">Belongs to the thioredoxin family. DsbA subfamily.</text>
</comment>